<evidence type="ECO:0000313" key="1">
    <source>
        <dbReference type="EMBL" id="NKI17302.1"/>
    </source>
</evidence>
<sequence length="76" mass="8893">MWQPRINRCKRYSMHGPASSVVLIPEQDRVVYGGNFEAQLPNVIRQRVERDMRKSVDLKVMGYLMVLGNRYRPAKS</sequence>
<accession>A0ABX1GFN2</accession>
<proteinExistence type="predicted"/>
<gene>
    <name evidence="1" type="ORF">HCU74_07715</name>
</gene>
<dbReference type="RefSeq" id="WP_168449812.1">
    <property type="nucleotide sequence ID" value="NZ_JAAWWK010000002.1"/>
</dbReference>
<evidence type="ECO:0000313" key="2">
    <source>
        <dbReference type="Proteomes" id="UP000765845"/>
    </source>
</evidence>
<organism evidence="1 2">
    <name type="scientific">Spongiibacter thalassae</name>
    <dbReference type="NCBI Taxonomy" id="2721624"/>
    <lineage>
        <taxon>Bacteria</taxon>
        <taxon>Pseudomonadati</taxon>
        <taxon>Pseudomonadota</taxon>
        <taxon>Gammaproteobacteria</taxon>
        <taxon>Cellvibrionales</taxon>
        <taxon>Spongiibacteraceae</taxon>
        <taxon>Spongiibacter</taxon>
    </lineage>
</organism>
<reference evidence="1 2" key="1">
    <citation type="submission" date="2020-04" db="EMBL/GenBank/DDBJ databases">
        <authorList>
            <person name="Yoon J."/>
        </authorList>
    </citation>
    <scope>NUCLEOTIDE SEQUENCE [LARGE SCALE GENOMIC DNA]</scope>
    <source>
        <strain evidence="1 2">KMU-166</strain>
    </source>
</reference>
<protein>
    <submittedName>
        <fullName evidence="1">Uncharacterized protein</fullName>
    </submittedName>
</protein>
<dbReference type="EMBL" id="JAAWWK010000002">
    <property type="protein sequence ID" value="NKI17302.1"/>
    <property type="molecule type" value="Genomic_DNA"/>
</dbReference>
<comment type="caution">
    <text evidence="1">The sequence shown here is derived from an EMBL/GenBank/DDBJ whole genome shotgun (WGS) entry which is preliminary data.</text>
</comment>
<name>A0ABX1GFN2_9GAMM</name>
<keyword evidence="2" id="KW-1185">Reference proteome</keyword>
<dbReference type="Proteomes" id="UP000765845">
    <property type="component" value="Unassembled WGS sequence"/>
</dbReference>